<reference evidence="1 2" key="1">
    <citation type="journal article" date="2012" name="Eukaryot. Cell">
        <title>Draft genome sequence of Wickerhamomyces ciferrii NRRL Y-1031 F-60-10.</title>
        <authorList>
            <person name="Schneider J."/>
            <person name="Andrea H."/>
            <person name="Blom J."/>
            <person name="Jaenicke S."/>
            <person name="Ruckert C."/>
            <person name="Schorsch C."/>
            <person name="Szczepanowski R."/>
            <person name="Farwick M."/>
            <person name="Goesmann A."/>
            <person name="Puhler A."/>
            <person name="Schaffer S."/>
            <person name="Tauch A."/>
            <person name="Kohler T."/>
            <person name="Brinkrolf K."/>
        </authorList>
    </citation>
    <scope>NUCLEOTIDE SEQUENCE [LARGE SCALE GENOMIC DNA]</scope>
    <source>
        <strain evidence="2">ATCC 14091 / BCRC 22168 / CBS 111 / JCM 3599 / NBRC 0793 / NRRL Y-1031 F-60-10</strain>
    </source>
</reference>
<dbReference type="Proteomes" id="UP000009328">
    <property type="component" value="Unassembled WGS sequence"/>
</dbReference>
<proteinExistence type="predicted"/>
<organism evidence="1 2">
    <name type="scientific">Wickerhamomyces ciferrii (strain ATCC 14091 / BCRC 22168 / CBS 111 / JCM 3599 / NBRC 0793 / NRRL Y-1031 F-60-10)</name>
    <name type="common">Yeast</name>
    <name type="synonym">Pichia ciferrii</name>
    <dbReference type="NCBI Taxonomy" id="1206466"/>
    <lineage>
        <taxon>Eukaryota</taxon>
        <taxon>Fungi</taxon>
        <taxon>Dikarya</taxon>
        <taxon>Ascomycota</taxon>
        <taxon>Saccharomycotina</taxon>
        <taxon>Saccharomycetes</taxon>
        <taxon>Phaffomycetales</taxon>
        <taxon>Wickerhamomycetaceae</taxon>
        <taxon>Wickerhamomyces</taxon>
    </lineage>
</organism>
<dbReference type="GO" id="GO:0004088">
    <property type="term" value="F:carbamoyl-phosphate synthase (glutamine-hydrolyzing) activity"/>
    <property type="evidence" value="ECO:0007669"/>
    <property type="project" value="UniProtKB-EC"/>
</dbReference>
<keyword evidence="1" id="KW-0436">Ligase</keyword>
<sequence>MLKMQVPIQVMLHLFYHYKNLSQDVMDRFKKITMEYHRSFHDILFGGDLNNDYLGQIASQFPSEGYKYYIDVSPELTEYSKEYLPEGNLVDIAELPITDKRALLEGFQKYDLSSIFNLANAS</sequence>
<dbReference type="eggNOG" id="KOG0370">
    <property type="taxonomic scope" value="Eukaryota"/>
</dbReference>
<dbReference type="InParanoid" id="K0L0M2"/>
<gene>
    <name evidence="1" type="ORF">BN7_6600</name>
</gene>
<dbReference type="STRING" id="1206466.K0L0M2"/>
<evidence type="ECO:0000313" key="1">
    <source>
        <dbReference type="EMBL" id="CCH46993.1"/>
    </source>
</evidence>
<dbReference type="AlphaFoldDB" id="K0L0M2"/>
<dbReference type="HOGENOM" id="CLU_2028516_0_0_1"/>
<evidence type="ECO:0000313" key="2">
    <source>
        <dbReference type="Proteomes" id="UP000009328"/>
    </source>
</evidence>
<accession>K0L0M2</accession>
<dbReference type="EMBL" id="CAIF01000293">
    <property type="protein sequence ID" value="CCH46993.1"/>
    <property type="molecule type" value="Genomic_DNA"/>
</dbReference>
<protein>
    <submittedName>
        <fullName evidence="1">Carbamoyl-phosphate synthase arginine-specific large chain</fullName>
        <ecNumber evidence="1">6.3.5.5</ecNumber>
    </submittedName>
</protein>
<comment type="caution">
    <text evidence="1">The sequence shown here is derived from an EMBL/GenBank/DDBJ whole genome shotgun (WGS) entry which is preliminary data.</text>
</comment>
<name>K0L0M2_WICCF</name>
<dbReference type="EC" id="6.3.5.5" evidence="1"/>
<keyword evidence="2" id="KW-1185">Reference proteome</keyword>